<feature type="region of interest" description="Disordered" evidence="1">
    <location>
        <begin position="50"/>
        <end position="69"/>
    </location>
</feature>
<reference evidence="2" key="1">
    <citation type="submission" date="2022-03" db="EMBL/GenBank/DDBJ databases">
        <authorList>
            <person name="Tunstrom K."/>
        </authorList>
    </citation>
    <scope>NUCLEOTIDE SEQUENCE</scope>
</reference>
<dbReference type="AlphaFoldDB" id="A0AAU9V4N6"/>
<protein>
    <submittedName>
        <fullName evidence="2">Uncharacterized protein</fullName>
    </submittedName>
</protein>
<evidence type="ECO:0000313" key="2">
    <source>
        <dbReference type="EMBL" id="CAH2105123.1"/>
    </source>
</evidence>
<organism evidence="2 3">
    <name type="scientific">Euphydryas editha</name>
    <name type="common">Edith's checkerspot</name>
    <dbReference type="NCBI Taxonomy" id="104508"/>
    <lineage>
        <taxon>Eukaryota</taxon>
        <taxon>Metazoa</taxon>
        <taxon>Ecdysozoa</taxon>
        <taxon>Arthropoda</taxon>
        <taxon>Hexapoda</taxon>
        <taxon>Insecta</taxon>
        <taxon>Pterygota</taxon>
        <taxon>Neoptera</taxon>
        <taxon>Endopterygota</taxon>
        <taxon>Lepidoptera</taxon>
        <taxon>Glossata</taxon>
        <taxon>Ditrysia</taxon>
        <taxon>Papilionoidea</taxon>
        <taxon>Nymphalidae</taxon>
        <taxon>Nymphalinae</taxon>
        <taxon>Euphydryas</taxon>
    </lineage>
</organism>
<accession>A0AAU9V4N6</accession>
<sequence length="159" mass="18247">MFMYYKSYSKYLTQKRIPSVFNEDSFRQHEKGDEIPKWSHRNRKTANSSVFRPLSGRGRKTPGDRHDRGVMTNKISEMKCLSNGYVQNLLFSAFPMVVIARQAMSTASTARDLMAATRAHEGPARRGLPPPLRYRPHAGYYGHAQTHHRVASNKNAFFI</sequence>
<evidence type="ECO:0000256" key="1">
    <source>
        <dbReference type="SAM" id="MobiDB-lite"/>
    </source>
</evidence>
<comment type="caution">
    <text evidence="2">The sequence shown here is derived from an EMBL/GenBank/DDBJ whole genome shotgun (WGS) entry which is preliminary data.</text>
</comment>
<proteinExistence type="predicted"/>
<evidence type="ECO:0000313" key="3">
    <source>
        <dbReference type="Proteomes" id="UP001153954"/>
    </source>
</evidence>
<keyword evidence="3" id="KW-1185">Reference proteome</keyword>
<name>A0AAU9V4N6_EUPED</name>
<gene>
    <name evidence="2" type="ORF">EEDITHA_LOCUS19429</name>
</gene>
<dbReference type="EMBL" id="CAKOGL010000027">
    <property type="protein sequence ID" value="CAH2105123.1"/>
    <property type="molecule type" value="Genomic_DNA"/>
</dbReference>
<dbReference type="Proteomes" id="UP001153954">
    <property type="component" value="Unassembled WGS sequence"/>
</dbReference>